<feature type="region of interest" description="Disordered" evidence="1">
    <location>
        <begin position="140"/>
        <end position="159"/>
    </location>
</feature>
<organism evidence="2 3">
    <name type="scientific">Diploptera punctata</name>
    <name type="common">Pacific beetle cockroach</name>
    <dbReference type="NCBI Taxonomy" id="6984"/>
    <lineage>
        <taxon>Eukaryota</taxon>
        <taxon>Metazoa</taxon>
        <taxon>Ecdysozoa</taxon>
        <taxon>Arthropoda</taxon>
        <taxon>Hexapoda</taxon>
        <taxon>Insecta</taxon>
        <taxon>Pterygota</taxon>
        <taxon>Neoptera</taxon>
        <taxon>Polyneoptera</taxon>
        <taxon>Dictyoptera</taxon>
        <taxon>Blattodea</taxon>
        <taxon>Blaberoidea</taxon>
        <taxon>Blaberidae</taxon>
        <taxon>Diplopterinae</taxon>
        <taxon>Diploptera</taxon>
    </lineage>
</organism>
<proteinExistence type="predicted"/>
<evidence type="ECO:0000313" key="3">
    <source>
        <dbReference type="Proteomes" id="UP001233999"/>
    </source>
</evidence>
<feature type="non-terminal residue" evidence="2">
    <location>
        <position position="1"/>
    </location>
</feature>
<dbReference type="EMBL" id="JASPKZ010002685">
    <property type="protein sequence ID" value="KAJ9595203.1"/>
    <property type="molecule type" value="Genomic_DNA"/>
</dbReference>
<keyword evidence="3" id="KW-1185">Reference proteome</keyword>
<dbReference type="AlphaFoldDB" id="A0AAD8AA13"/>
<evidence type="ECO:0000313" key="2">
    <source>
        <dbReference type="EMBL" id="KAJ9595203.1"/>
    </source>
</evidence>
<reference evidence="2" key="2">
    <citation type="submission" date="2023-05" db="EMBL/GenBank/DDBJ databases">
        <authorList>
            <person name="Fouks B."/>
        </authorList>
    </citation>
    <scope>NUCLEOTIDE SEQUENCE</scope>
    <source>
        <strain evidence="2">Stay&amp;Tobe</strain>
        <tissue evidence="2">Testes</tissue>
    </source>
</reference>
<evidence type="ECO:0000256" key="1">
    <source>
        <dbReference type="SAM" id="MobiDB-lite"/>
    </source>
</evidence>
<comment type="caution">
    <text evidence="2">The sequence shown here is derived from an EMBL/GenBank/DDBJ whole genome shotgun (WGS) entry which is preliminary data.</text>
</comment>
<accession>A0AAD8AA13</accession>
<name>A0AAD8AA13_DIPPU</name>
<dbReference type="Proteomes" id="UP001233999">
    <property type="component" value="Unassembled WGS sequence"/>
</dbReference>
<protein>
    <submittedName>
        <fullName evidence="2">Uncharacterized protein</fullName>
    </submittedName>
</protein>
<feature type="non-terminal residue" evidence="2">
    <location>
        <position position="201"/>
    </location>
</feature>
<reference evidence="2" key="1">
    <citation type="journal article" date="2023" name="IScience">
        <title>Live-bearing cockroach genome reveals convergent evolutionary mechanisms linked to viviparity in insects and beyond.</title>
        <authorList>
            <person name="Fouks B."/>
            <person name="Harrison M.C."/>
            <person name="Mikhailova A.A."/>
            <person name="Marchal E."/>
            <person name="English S."/>
            <person name="Carruthers M."/>
            <person name="Jennings E.C."/>
            <person name="Chiamaka E.L."/>
            <person name="Frigard R.A."/>
            <person name="Pippel M."/>
            <person name="Attardo G.M."/>
            <person name="Benoit J.B."/>
            <person name="Bornberg-Bauer E."/>
            <person name="Tobe S.S."/>
        </authorList>
    </citation>
    <scope>NUCLEOTIDE SEQUENCE</scope>
    <source>
        <strain evidence="2">Stay&amp;Tobe</strain>
    </source>
</reference>
<sequence length="201" mass="22015">QRPKHYGVDTCACHNDLLSYASGSLATGRVILAGQANVLDACMCYNAPLDYASGQRPTVRDTPRSIQKTIHRLRVLDSYMVSLAGQAKGSPLQDRPKGGKHGDLLQRLDACMCHNDPLYYATGSLVTGIVSLAREAKGERHAKKQLESSTGFEGGRETGFPTAEKTYMLPIPVRRVVLSREAGEPRNYFCGTIIGHHLRFV</sequence>
<gene>
    <name evidence="2" type="ORF">L9F63_013512</name>
</gene>